<accession>A0A0A9FPA0</accession>
<reference evidence="2" key="1">
    <citation type="submission" date="2014-09" db="EMBL/GenBank/DDBJ databases">
        <authorList>
            <person name="Magalhaes I.L.F."/>
            <person name="Oliveira U."/>
            <person name="Santos F.R."/>
            <person name="Vidigal T.H.D.A."/>
            <person name="Brescovit A.D."/>
            <person name="Santos A.J."/>
        </authorList>
    </citation>
    <scope>NUCLEOTIDE SEQUENCE</scope>
    <source>
        <tissue evidence="2">Shoot tissue taken approximately 20 cm above the soil surface</tissue>
    </source>
</reference>
<feature type="compositionally biased region" description="Gly residues" evidence="1">
    <location>
        <begin position="13"/>
        <end position="24"/>
    </location>
</feature>
<reference evidence="2" key="2">
    <citation type="journal article" date="2015" name="Data Brief">
        <title>Shoot transcriptome of the giant reed, Arundo donax.</title>
        <authorList>
            <person name="Barrero R.A."/>
            <person name="Guerrero F.D."/>
            <person name="Moolhuijzen P."/>
            <person name="Goolsby J.A."/>
            <person name="Tidwell J."/>
            <person name="Bellgard S.E."/>
            <person name="Bellgard M.I."/>
        </authorList>
    </citation>
    <scope>NUCLEOTIDE SEQUENCE</scope>
    <source>
        <tissue evidence="2">Shoot tissue taken approximately 20 cm above the soil surface</tissue>
    </source>
</reference>
<evidence type="ECO:0000313" key="2">
    <source>
        <dbReference type="EMBL" id="JAE12126.1"/>
    </source>
</evidence>
<dbReference type="AlphaFoldDB" id="A0A0A9FPA0"/>
<sequence length="46" mass="4789">MGTEWRRISGSTSGDGGTDAGGPGVEAEAGSFCARRPTAFLDSWRK</sequence>
<feature type="region of interest" description="Disordered" evidence="1">
    <location>
        <begin position="1"/>
        <end position="32"/>
    </location>
</feature>
<name>A0A0A9FPA0_ARUDO</name>
<organism evidence="2">
    <name type="scientific">Arundo donax</name>
    <name type="common">Giant reed</name>
    <name type="synonym">Donax arundinaceus</name>
    <dbReference type="NCBI Taxonomy" id="35708"/>
    <lineage>
        <taxon>Eukaryota</taxon>
        <taxon>Viridiplantae</taxon>
        <taxon>Streptophyta</taxon>
        <taxon>Embryophyta</taxon>
        <taxon>Tracheophyta</taxon>
        <taxon>Spermatophyta</taxon>
        <taxon>Magnoliopsida</taxon>
        <taxon>Liliopsida</taxon>
        <taxon>Poales</taxon>
        <taxon>Poaceae</taxon>
        <taxon>PACMAD clade</taxon>
        <taxon>Arundinoideae</taxon>
        <taxon>Arundineae</taxon>
        <taxon>Arundo</taxon>
    </lineage>
</organism>
<proteinExistence type="predicted"/>
<evidence type="ECO:0000256" key="1">
    <source>
        <dbReference type="SAM" id="MobiDB-lite"/>
    </source>
</evidence>
<dbReference type="EMBL" id="GBRH01185770">
    <property type="protein sequence ID" value="JAE12126.1"/>
    <property type="molecule type" value="Transcribed_RNA"/>
</dbReference>
<protein>
    <submittedName>
        <fullName evidence="2">Uncharacterized protein</fullName>
    </submittedName>
</protein>